<keyword evidence="2" id="KW-1185">Reference proteome</keyword>
<sequence length="351" mass="40619">MVQARNDFLRKFFLVFIFVFHSQLAFSQANLYNFAFTSMQNMLSGKEQISFKKAIFLTENAFSDTPLDTTQFNKQIRLLITLCKGFHQTNPLANYSQKDKATVALWGAVFKVMTDTVTILLPNGEKAYHLPFTYDFEDYFGEQNWTKMFVIKLLATKKGNCHSLPYLYKILCEELGVSANLALAPNHIYIKHRAEKTGWYNTELTSAAFPIDAWLMASGYIHLSAIQNSVYMKALTDQESIALCLVDLAEGYKRKTNGQDTDFILKCCNTALQYFPNCVNALIVKAETLKQIFEKTQNKQTFNEVQDLYLQIHDLGYRQMPKEMYLNWLMELRTEKDKYLNKNLIEGQNKK</sequence>
<evidence type="ECO:0000313" key="1">
    <source>
        <dbReference type="EMBL" id="SFF56204.1"/>
    </source>
</evidence>
<dbReference type="AlphaFoldDB" id="A0A1I2JNR0"/>
<dbReference type="Proteomes" id="UP000199513">
    <property type="component" value="Unassembled WGS sequence"/>
</dbReference>
<dbReference type="STRING" id="1003.SAMN04488541_105818"/>
<proteinExistence type="predicted"/>
<dbReference type="EMBL" id="FONY01000058">
    <property type="protein sequence ID" value="SFF56204.1"/>
    <property type="molecule type" value="Genomic_DNA"/>
</dbReference>
<name>A0A1I2JNR0_9BACT</name>
<accession>A0A1I2JNR0</accession>
<reference evidence="1 2" key="1">
    <citation type="submission" date="2016-10" db="EMBL/GenBank/DDBJ databases">
        <authorList>
            <person name="de Groot N.N."/>
        </authorList>
    </citation>
    <scope>NUCLEOTIDE SEQUENCE [LARGE SCALE GENOMIC DNA]</scope>
    <source>
        <strain>GEY</strain>
        <strain evidence="2">DSM 9560</strain>
    </source>
</reference>
<protein>
    <recommendedName>
        <fullName evidence="3">Transglutaminase-like superfamily protein</fullName>
    </recommendedName>
</protein>
<gene>
    <name evidence="1" type="ORF">SAMN04488541_105818</name>
</gene>
<evidence type="ECO:0008006" key="3">
    <source>
        <dbReference type="Google" id="ProtNLM"/>
    </source>
</evidence>
<evidence type="ECO:0000313" key="2">
    <source>
        <dbReference type="Proteomes" id="UP000199513"/>
    </source>
</evidence>
<organism evidence="1 2">
    <name type="scientific">Thermoflexibacter ruber</name>
    <dbReference type="NCBI Taxonomy" id="1003"/>
    <lineage>
        <taxon>Bacteria</taxon>
        <taxon>Pseudomonadati</taxon>
        <taxon>Bacteroidota</taxon>
        <taxon>Cytophagia</taxon>
        <taxon>Cytophagales</taxon>
        <taxon>Thermoflexibacteraceae</taxon>
        <taxon>Thermoflexibacter</taxon>
    </lineage>
</organism>